<feature type="transmembrane region" description="Helical" evidence="1">
    <location>
        <begin position="244"/>
        <end position="264"/>
    </location>
</feature>
<feature type="transmembrane region" description="Helical" evidence="1">
    <location>
        <begin position="99"/>
        <end position="123"/>
    </location>
</feature>
<keyword evidence="1" id="KW-0812">Transmembrane</keyword>
<name>A0AB33JR05_9ACTN</name>
<keyword evidence="1" id="KW-1133">Transmembrane helix</keyword>
<proteinExistence type="predicted"/>
<evidence type="ECO:0000256" key="1">
    <source>
        <dbReference type="SAM" id="Phobius"/>
    </source>
</evidence>
<keyword evidence="1" id="KW-0472">Membrane</keyword>
<accession>A0AB33JR05</accession>
<feature type="transmembrane region" description="Helical" evidence="1">
    <location>
        <begin position="20"/>
        <end position="38"/>
    </location>
</feature>
<feature type="transmembrane region" description="Helical" evidence="1">
    <location>
        <begin position="156"/>
        <end position="177"/>
    </location>
</feature>
<sequence length="269" mass="27914">MTVRVLAYEVRRLRGLRSTWLILAAVLLADAAVAAVLARQLPFGELGTAAAVRCVTAVVPLLPLPIAALGAGALGALSYGHEVRYPGLPAGRVAYRRRVGLLVAKLAVTGVLAALLAATTVLLDVAVLRLLHAPGARVAALLDPAVAGFTDALRPLVFFVGLTVLAGWAGLLVTSLVRSAAAGLLILCAVPALLEPVLSLLLRQSGRVWPAELRELLPFQYGLDLVRGVDAQQLAVSSTLDGTLLAAVSAPAVLLLLAALLVQVRRRAL</sequence>
<dbReference type="EMBL" id="AP035881">
    <property type="protein sequence ID" value="BFP45694.1"/>
    <property type="molecule type" value="Genomic_DNA"/>
</dbReference>
<organism evidence="2">
    <name type="scientific">Kitasatospora sp. CMC57</name>
    <dbReference type="NCBI Taxonomy" id="3231513"/>
    <lineage>
        <taxon>Bacteria</taxon>
        <taxon>Bacillati</taxon>
        <taxon>Actinomycetota</taxon>
        <taxon>Actinomycetes</taxon>
        <taxon>Kitasatosporales</taxon>
        <taxon>Streptomycetaceae</taxon>
        <taxon>Kitasatospora</taxon>
    </lineage>
</organism>
<feature type="transmembrane region" description="Helical" evidence="1">
    <location>
        <begin position="50"/>
        <end position="79"/>
    </location>
</feature>
<feature type="transmembrane region" description="Helical" evidence="1">
    <location>
        <begin position="184"/>
        <end position="202"/>
    </location>
</feature>
<evidence type="ECO:0008006" key="3">
    <source>
        <dbReference type="Google" id="ProtNLM"/>
    </source>
</evidence>
<protein>
    <recommendedName>
        <fullName evidence="3">ABC transporter permease</fullName>
    </recommendedName>
</protein>
<gene>
    <name evidence="2" type="ORF">KCMC57_20620</name>
</gene>
<dbReference type="AlphaFoldDB" id="A0AB33JR05"/>
<evidence type="ECO:0000313" key="2">
    <source>
        <dbReference type="EMBL" id="BFP45694.1"/>
    </source>
</evidence>
<reference evidence="2" key="1">
    <citation type="submission" date="2024-07" db="EMBL/GenBank/DDBJ databases">
        <title>Complete genome sequences of cellulolytic bacteria, Kitasatospora sp. CMC57 and Streptomyces sp. CMC78, isolated from Japanese agricultural soil.</title>
        <authorList>
            <person name="Hashimoto T."/>
            <person name="Ito M."/>
            <person name="Iwamoto M."/>
            <person name="Fukahori D."/>
            <person name="Shoda T."/>
            <person name="Sakoda M."/>
            <person name="Morohoshi T."/>
            <person name="Mitsuboshi M."/>
            <person name="Nishizawa T."/>
        </authorList>
    </citation>
    <scope>NUCLEOTIDE SEQUENCE</scope>
    <source>
        <strain evidence="2">CMC57</strain>
    </source>
</reference>